<organism evidence="1 2">
    <name type="scientific">Mesorhabditis spiculigera</name>
    <dbReference type="NCBI Taxonomy" id="96644"/>
    <lineage>
        <taxon>Eukaryota</taxon>
        <taxon>Metazoa</taxon>
        <taxon>Ecdysozoa</taxon>
        <taxon>Nematoda</taxon>
        <taxon>Chromadorea</taxon>
        <taxon>Rhabditida</taxon>
        <taxon>Rhabditina</taxon>
        <taxon>Rhabditomorpha</taxon>
        <taxon>Rhabditoidea</taxon>
        <taxon>Rhabditidae</taxon>
        <taxon>Mesorhabditinae</taxon>
        <taxon>Mesorhabditis</taxon>
    </lineage>
</organism>
<reference evidence="1" key="1">
    <citation type="submission" date="2023-06" db="EMBL/GenBank/DDBJ databases">
        <authorList>
            <person name="Delattre M."/>
        </authorList>
    </citation>
    <scope>NUCLEOTIDE SEQUENCE</scope>
    <source>
        <strain evidence="1">AF72</strain>
    </source>
</reference>
<accession>A0AA36CNT7</accession>
<keyword evidence="2" id="KW-1185">Reference proteome</keyword>
<comment type="caution">
    <text evidence="1">The sequence shown here is derived from an EMBL/GenBank/DDBJ whole genome shotgun (WGS) entry which is preliminary data.</text>
</comment>
<dbReference type="Proteomes" id="UP001177023">
    <property type="component" value="Unassembled WGS sequence"/>
</dbReference>
<dbReference type="AlphaFoldDB" id="A0AA36CNT7"/>
<proteinExistence type="predicted"/>
<dbReference type="EMBL" id="CATQJA010002600">
    <property type="protein sequence ID" value="CAJ0572521.1"/>
    <property type="molecule type" value="Genomic_DNA"/>
</dbReference>
<feature type="non-terminal residue" evidence="1">
    <location>
        <position position="1"/>
    </location>
</feature>
<gene>
    <name evidence="1" type="ORF">MSPICULIGERA_LOCUS10905</name>
</gene>
<evidence type="ECO:0000313" key="2">
    <source>
        <dbReference type="Proteomes" id="UP001177023"/>
    </source>
</evidence>
<name>A0AA36CNT7_9BILA</name>
<evidence type="ECO:0000313" key="1">
    <source>
        <dbReference type="EMBL" id="CAJ0572521.1"/>
    </source>
</evidence>
<protein>
    <submittedName>
        <fullName evidence="1">Uncharacterized protein</fullName>
    </submittedName>
</protein>
<sequence length="130" mass="14274">MGRFVAGTSCIAGFAQPAAGHGMEHVAHGDRKVRETNRLCWSCPANVGTRLYKVPFLCTSCMGRAQDLLQCKVLAKNGSSFYGSRDLKTTQYALSEAACHECFLRHNSILHYFIDAKKDKNDAASEDDSP</sequence>